<dbReference type="Proteomes" id="UP000486351">
    <property type="component" value="Unassembled WGS sequence"/>
</dbReference>
<comment type="caution">
    <text evidence="1">The sequence shown here is derived from an EMBL/GenBank/DDBJ whole genome shotgun (WGS) entry which is preliminary data.</text>
</comment>
<gene>
    <name evidence="1" type="ORF">PF008_g30477</name>
</gene>
<protein>
    <submittedName>
        <fullName evidence="1">Uncharacterized protein</fullName>
    </submittedName>
</protein>
<organism evidence="1 2">
    <name type="scientific">Phytophthora fragariae</name>
    <dbReference type="NCBI Taxonomy" id="53985"/>
    <lineage>
        <taxon>Eukaryota</taxon>
        <taxon>Sar</taxon>
        <taxon>Stramenopiles</taxon>
        <taxon>Oomycota</taxon>
        <taxon>Peronosporomycetes</taxon>
        <taxon>Peronosporales</taxon>
        <taxon>Peronosporaceae</taxon>
        <taxon>Phytophthora</taxon>
    </lineage>
</organism>
<proteinExistence type="predicted"/>
<accession>A0A6G0Q5G8</accession>
<reference evidence="1 2" key="1">
    <citation type="submission" date="2018-09" db="EMBL/GenBank/DDBJ databases">
        <title>Genomic investigation of the strawberry pathogen Phytophthora fragariae indicates pathogenicity is determined by transcriptional variation in three key races.</title>
        <authorList>
            <person name="Adams T.M."/>
            <person name="Armitage A.D."/>
            <person name="Sobczyk M.K."/>
            <person name="Bates H.J."/>
            <person name="Dunwell J.M."/>
            <person name="Nellist C.F."/>
            <person name="Harrison R.J."/>
        </authorList>
    </citation>
    <scope>NUCLEOTIDE SEQUENCE [LARGE SCALE GENOMIC DNA]</scope>
    <source>
        <strain evidence="1 2">NOV-77</strain>
    </source>
</reference>
<name>A0A6G0Q5G8_9STRA</name>
<dbReference type="AlphaFoldDB" id="A0A6G0Q5G8"/>
<evidence type="ECO:0000313" key="1">
    <source>
        <dbReference type="EMBL" id="KAE9270934.1"/>
    </source>
</evidence>
<sequence>MLSTRIGVSSARVIVLRSSCYEQILCWNSRGVTPDGCQGPAVTATTSSLLAYAFFYGVLFLYELLEWACCRPPGLVALTLSVDYAFADYDAGPERSGSSATLSLAVGDGLLLVACLASRLRKRYESGPGGRSLLVVAKKGYAEWCLTLEEQEQSERLSDAFW</sequence>
<dbReference type="EMBL" id="QXFY01005775">
    <property type="protein sequence ID" value="KAE9270934.1"/>
    <property type="molecule type" value="Genomic_DNA"/>
</dbReference>
<evidence type="ECO:0000313" key="2">
    <source>
        <dbReference type="Proteomes" id="UP000486351"/>
    </source>
</evidence>